<dbReference type="AlphaFoldDB" id="A0A7X5XW93"/>
<proteinExistence type="predicted"/>
<dbReference type="Pfam" id="PF03061">
    <property type="entry name" value="4HBT"/>
    <property type="match status" value="1"/>
</dbReference>
<dbReference type="RefSeq" id="WP_125973095.1">
    <property type="nucleotide sequence ID" value="NZ_BAAADY010000001.1"/>
</dbReference>
<dbReference type="EMBL" id="JAATJB010000001">
    <property type="protein sequence ID" value="NJB96145.1"/>
    <property type="molecule type" value="Genomic_DNA"/>
</dbReference>
<dbReference type="Proteomes" id="UP000531251">
    <property type="component" value="Unassembled WGS sequence"/>
</dbReference>
<dbReference type="GO" id="GO:0016289">
    <property type="term" value="F:acyl-CoA hydrolase activity"/>
    <property type="evidence" value="ECO:0007669"/>
    <property type="project" value="UniProtKB-ARBA"/>
</dbReference>
<dbReference type="InterPro" id="IPR029069">
    <property type="entry name" value="HotDog_dom_sf"/>
</dbReference>
<dbReference type="NCBIfam" id="TIGR00369">
    <property type="entry name" value="unchar_dom_1"/>
    <property type="match status" value="1"/>
</dbReference>
<protein>
    <submittedName>
        <fullName evidence="3">Uncharacterized protein (TIGR00369 family)</fullName>
    </submittedName>
</protein>
<dbReference type="Gene3D" id="3.10.129.10">
    <property type="entry name" value="Hotdog Thioesterase"/>
    <property type="match status" value="1"/>
</dbReference>
<keyword evidence="1" id="KW-0378">Hydrolase</keyword>
<name>A0A7X5XW93_9SPHN</name>
<feature type="domain" description="Thioesterase" evidence="2">
    <location>
        <begin position="58"/>
        <end position="132"/>
    </location>
</feature>
<gene>
    <name evidence="3" type="ORF">GGR89_000437</name>
</gene>
<organism evidence="3 4">
    <name type="scientific">Sphingomonas trueperi</name>
    <dbReference type="NCBI Taxonomy" id="53317"/>
    <lineage>
        <taxon>Bacteria</taxon>
        <taxon>Pseudomonadati</taxon>
        <taxon>Pseudomonadota</taxon>
        <taxon>Alphaproteobacteria</taxon>
        <taxon>Sphingomonadales</taxon>
        <taxon>Sphingomonadaceae</taxon>
        <taxon>Sphingomonas</taxon>
    </lineage>
</organism>
<dbReference type="SUPFAM" id="SSF54637">
    <property type="entry name" value="Thioesterase/thiol ester dehydrase-isomerase"/>
    <property type="match status" value="1"/>
</dbReference>
<evidence type="ECO:0000256" key="1">
    <source>
        <dbReference type="ARBA" id="ARBA00022801"/>
    </source>
</evidence>
<accession>A0A7X5XW93</accession>
<reference evidence="3 4" key="1">
    <citation type="submission" date="2020-03" db="EMBL/GenBank/DDBJ databases">
        <title>Genomic Encyclopedia of Type Strains, Phase IV (KMG-IV): sequencing the most valuable type-strain genomes for metagenomic binning, comparative biology and taxonomic classification.</title>
        <authorList>
            <person name="Goeker M."/>
        </authorList>
    </citation>
    <scope>NUCLEOTIDE SEQUENCE [LARGE SCALE GENOMIC DNA]</scope>
    <source>
        <strain evidence="3 4">DSM 7225</strain>
    </source>
</reference>
<dbReference type="InterPro" id="IPR003736">
    <property type="entry name" value="PAAI_dom"/>
</dbReference>
<sequence length="155" mass="16906">MTPPESAPTGAEAHYRALESLYAAAPINQLFPSVLEIPEAGIARIRFDVDSRYFHAAGATHGTSYFKMLDDAAFYAANSLVTDRFLLTTAFNLLLTRPLPEGPVIAEGRWVSGQRRVFVAEARLIDAQGEEAARGTGTFMRSRIALATLPGYRTT</sequence>
<comment type="caution">
    <text evidence="3">The sequence shown here is derived from an EMBL/GenBank/DDBJ whole genome shotgun (WGS) entry which is preliminary data.</text>
</comment>
<dbReference type="CDD" id="cd03443">
    <property type="entry name" value="PaaI_thioesterase"/>
    <property type="match status" value="1"/>
</dbReference>
<evidence type="ECO:0000259" key="2">
    <source>
        <dbReference type="Pfam" id="PF03061"/>
    </source>
</evidence>
<dbReference type="InterPro" id="IPR006683">
    <property type="entry name" value="Thioestr_dom"/>
</dbReference>
<evidence type="ECO:0000313" key="3">
    <source>
        <dbReference type="EMBL" id="NJB96145.1"/>
    </source>
</evidence>
<evidence type="ECO:0000313" key="4">
    <source>
        <dbReference type="Proteomes" id="UP000531251"/>
    </source>
</evidence>
<keyword evidence="4" id="KW-1185">Reference proteome</keyword>